<dbReference type="EMBL" id="BARU01029939">
    <property type="protein sequence ID" value="GAH72752.1"/>
    <property type="molecule type" value="Genomic_DNA"/>
</dbReference>
<accession>X1HTE5</accession>
<dbReference type="SFLD" id="SFLDS00029">
    <property type="entry name" value="Radical_SAM"/>
    <property type="match status" value="1"/>
</dbReference>
<feature type="non-terminal residue" evidence="2">
    <location>
        <position position="265"/>
    </location>
</feature>
<dbReference type="GO" id="GO:0051536">
    <property type="term" value="F:iron-sulfur cluster binding"/>
    <property type="evidence" value="ECO:0007669"/>
    <property type="project" value="InterPro"/>
</dbReference>
<dbReference type="InterPro" id="IPR045784">
    <property type="entry name" value="Radical_SAM_N2"/>
</dbReference>
<dbReference type="InterPro" id="IPR023404">
    <property type="entry name" value="rSAM_horseshoe"/>
</dbReference>
<dbReference type="Pfam" id="PF04055">
    <property type="entry name" value="Radical_SAM"/>
    <property type="match status" value="1"/>
</dbReference>
<dbReference type="InterPro" id="IPR007197">
    <property type="entry name" value="rSAM"/>
</dbReference>
<feature type="non-terminal residue" evidence="2">
    <location>
        <position position="1"/>
    </location>
</feature>
<dbReference type="AlphaFoldDB" id="X1HTE5"/>
<dbReference type="PANTHER" id="PTHR42731">
    <property type="entry name" value="SLL1084 PROTEIN"/>
    <property type="match status" value="1"/>
</dbReference>
<organism evidence="2">
    <name type="scientific">marine sediment metagenome</name>
    <dbReference type="NCBI Taxonomy" id="412755"/>
    <lineage>
        <taxon>unclassified sequences</taxon>
        <taxon>metagenomes</taxon>
        <taxon>ecological metagenomes</taxon>
    </lineage>
</organism>
<evidence type="ECO:0000313" key="2">
    <source>
        <dbReference type="EMBL" id="GAH72752.1"/>
    </source>
</evidence>
<dbReference type="PROSITE" id="PS51918">
    <property type="entry name" value="RADICAL_SAM"/>
    <property type="match status" value="1"/>
</dbReference>
<dbReference type="GO" id="GO:0003824">
    <property type="term" value="F:catalytic activity"/>
    <property type="evidence" value="ECO:0007669"/>
    <property type="project" value="InterPro"/>
</dbReference>
<dbReference type="CDD" id="cd01335">
    <property type="entry name" value="Radical_SAM"/>
    <property type="match status" value="1"/>
</dbReference>
<dbReference type="Pfam" id="PF19864">
    <property type="entry name" value="Radical_SAM_N2"/>
    <property type="match status" value="1"/>
</dbReference>
<dbReference type="Gene3D" id="3.80.30.20">
    <property type="entry name" value="tm_1862 like domain"/>
    <property type="match status" value="1"/>
</dbReference>
<evidence type="ECO:0000259" key="1">
    <source>
        <dbReference type="PROSITE" id="PS51918"/>
    </source>
</evidence>
<protein>
    <recommendedName>
        <fullName evidence="1">Radical SAM core domain-containing protein</fullName>
    </recommendedName>
</protein>
<feature type="domain" description="Radical SAM core" evidence="1">
    <location>
        <begin position="114"/>
        <end position="265"/>
    </location>
</feature>
<gene>
    <name evidence="2" type="ORF">S03H2_47567</name>
</gene>
<dbReference type="SUPFAM" id="SSF102114">
    <property type="entry name" value="Radical SAM enzymes"/>
    <property type="match status" value="1"/>
</dbReference>
<reference evidence="2" key="1">
    <citation type="journal article" date="2014" name="Front. Microbiol.">
        <title>High frequency of phylogenetically diverse reductive dehalogenase-homologous genes in deep subseafloor sedimentary metagenomes.</title>
        <authorList>
            <person name="Kawai M."/>
            <person name="Futagami T."/>
            <person name="Toyoda A."/>
            <person name="Takaki Y."/>
            <person name="Nishi S."/>
            <person name="Hori S."/>
            <person name="Arai W."/>
            <person name="Tsubouchi T."/>
            <person name="Morono Y."/>
            <person name="Uchiyama I."/>
            <person name="Ito T."/>
            <person name="Fujiyama A."/>
            <person name="Inagaki F."/>
            <person name="Takami H."/>
        </authorList>
    </citation>
    <scope>NUCLEOTIDE SEQUENCE</scope>
    <source>
        <strain evidence="2">Expedition CK06-06</strain>
    </source>
</reference>
<comment type="caution">
    <text evidence="2">The sequence shown here is derived from an EMBL/GenBank/DDBJ whole genome shotgun (WGS) entry which is preliminary data.</text>
</comment>
<dbReference type="PANTHER" id="PTHR42731:SF1">
    <property type="entry name" value="RADICAL SAM DOMAIN PROTEIN"/>
    <property type="match status" value="1"/>
</dbReference>
<dbReference type="SFLD" id="SFLDG01082">
    <property type="entry name" value="B12-binding_domain_containing"/>
    <property type="match status" value="1"/>
</dbReference>
<proteinExistence type="predicted"/>
<dbReference type="InterPro" id="IPR058240">
    <property type="entry name" value="rSAM_sf"/>
</dbReference>
<sequence>NIRSDARDENDPLIIAGGGMANCCEPMAEFIDLFLLGEGEEAVVELIQLVKARKKAGATKKEILFCAARKFEWAYVPALHNSKLKTQNSKLSNAVVEDFENAAAPLRPIVPFTQAVHERVSVEIMRGCPGRCRFCQASFCRRPVRCRSVEKIIDIAKACYAASGFDTVSLLSLSTADYPELEELVAALQEYFQDKYVGLSLPSLRVDRHLKLLPKLLTSVRKSGLTIAVEAASEKLRQIINKPLKNEDLFAAVKAAYRAGWQKLK</sequence>
<name>X1HTE5_9ZZZZ</name>